<sequence length="873" mass="101053">MERRAHRSGSHRRLLHPHRRTGRRAARRPRPRCRRRGHLRPDQAARRAARGPLDVPVDLAGRGRPGRHLAHLLERPHHRAVRPGQDRRGLLRLRRRPRTARGTRADRHAAGLAAADRDPLRLHPHRRRRHLDRHLLLTGGPRQPAAPVGAAQLRHRAGHERRRPRPQRGRPHRRVGGVGARRQCHAHHLGPPADRPHDRAQRATRQPRRPAGARRPGVLGPGGAGRAERGRGHRADRPGHRGARRLRRHRPPRRVRGQRQTPCHQRPLAGARPEPRLRHRQPRYAVGGVHRHRRPCPHPRGQLPRRPAAALVDALLGLLDRHGRLVRRRPRCRAGRRHRPGPAHSQRRRRRGGRRCDRRPLRRRVRARAAPGGGRHRTGRPGRLAVGVPEGDLLRRQHVHRRRHLPGLPRLPLPLARLPAAAAGTAAGLRGTRRLAQGVRRARPRLGLPQRDRAQRRQRGGHAGRGVREHAHHGRRPAPAAARSRRRLLRRRALPDPAPVGRVPRRQRPRPRIPEPDRRLHRLHRAQRQPRAQGHRRHRRHERRRRLARQHRGRRPLPHPGPLLRQPVDLARRGLLGRPPQTRLRPGRHLEPEVQRLPRPAARPRPGAHRHRGPRGRLVRGPVRRLRRRPRPAQRLHQGRLGAVDRRLARRPPRHPRPTRQRRLQLREHLTAAGALQRLVRGGRRRPTRLPGPAGGRRDVRAAAAARPLHRQLAPHPEPQLGQGARRLRHVARRQRRGHAVRGQRHRRPRLDAAGQRRRDRADRQPQQRQGPRRPRPEHRRRRPRPAVPGQRHTRPRLAHHRQRRRLVEDRQRPVGQGARRRRHVAGRRRPGHPVDGQRHRRPPVAADLTRLRDRALSRAPARRPATGACAWS</sequence>
<name>A0A9W4MKI9_9ACTN</name>
<gene>
    <name evidence="2" type="ORF">SBRY_70202</name>
</gene>
<feature type="region of interest" description="Disordered" evidence="1">
    <location>
        <begin position="424"/>
        <end position="664"/>
    </location>
</feature>
<evidence type="ECO:0000313" key="3">
    <source>
        <dbReference type="Proteomes" id="UP001153328"/>
    </source>
</evidence>
<dbReference type="AlphaFoldDB" id="A0A9W4MKI9"/>
<feature type="compositionally biased region" description="Basic residues" evidence="1">
    <location>
        <begin position="726"/>
        <end position="749"/>
    </location>
</feature>
<feature type="region of interest" description="Disordered" evidence="1">
    <location>
        <begin position="134"/>
        <end position="307"/>
    </location>
</feature>
<accession>A0A9W4MKI9</accession>
<feature type="compositionally biased region" description="Basic residues" evidence="1">
    <location>
        <begin position="771"/>
        <end position="785"/>
    </location>
</feature>
<feature type="compositionally biased region" description="Basic residues" evidence="1">
    <location>
        <begin position="606"/>
        <end position="638"/>
    </location>
</feature>
<feature type="compositionally biased region" description="Basic residues" evidence="1">
    <location>
        <begin position="483"/>
        <end position="492"/>
    </location>
</feature>
<feature type="compositionally biased region" description="Basic and acidic residues" evidence="1">
    <location>
        <begin position="226"/>
        <end position="239"/>
    </location>
</feature>
<feature type="compositionally biased region" description="Basic residues" evidence="1">
    <location>
        <begin position="792"/>
        <end position="805"/>
    </location>
</feature>
<feature type="compositionally biased region" description="Basic and acidic residues" evidence="1">
    <location>
        <begin position="755"/>
        <end position="766"/>
    </location>
</feature>
<feature type="region of interest" description="Disordered" evidence="1">
    <location>
        <begin position="1"/>
        <end position="62"/>
    </location>
</feature>
<feature type="compositionally biased region" description="Basic residues" evidence="1">
    <location>
        <begin position="153"/>
        <end position="175"/>
    </location>
</feature>
<feature type="compositionally biased region" description="Low complexity" evidence="1">
    <location>
        <begin position="424"/>
        <end position="436"/>
    </location>
</feature>
<comment type="caution">
    <text evidence="2">The sequence shown here is derived from an EMBL/GenBank/DDBJ whole genome shotgun (WGS) entry which is preliminary data.</text>
</comment>
<feature type="region of interest" description="Disordered" evidence="1">
    <location>
        <begin position="329"/>
        <end position="386"/>
    </location>
</feature>
<feature type="region of interest" description="Disordered" evidence="1">
    <location>
        <begin position="676"/>
        <end position="848"/>
    </location>
</feature>
<feature type="compositionally biased region" description="Basic residues" evidence="1">
    <location>
        <begin position="519"/>
        <end position="557"/>
    </location>
</feature>
<dbReference type="EMBL" id="CAJVAX010000021">
    <property type="protein sequence ID" value="CAG7655673.1"/>
    <property type="molecule type" value="Genomic_DNA"/>
</dbReference>
<keyword evidence="3" id="KW-1185">Reference proteome</keyword>
<feature type="compositionally biased region" description="Basic residues" evidence="1">
    <location>
        <begin position="329"/>
        <end position="353"/>
    </location>
</feature>
<organism evidence="2 3">
    <name type="scientific">Actinacidiphila bryophytorum</name>
    <dbReference type="NCBI Taxonomy" id="1436133"/>
    <lineage>
        <taxon>Bacteria</taxon>
        <taxon>Bacillati</taxon>
        <taxon>Actinomycetota</taxon>
        <taxon>Actinomycetes</taxon>
        <taxon>Kitasatosporales</taxon>
        <taxon>Streptomycetaceae</taxon>
        <taxon>Actinacidiphila</taxon>
    </lineage>
</organism>
<feature type="compositionally biased region" description="Basic residues" evidence="1">
    <location>
        <begin position="648"/>
        <end position="664"/>
    </location>
</feature>
<feature type="compositionally biased region" description="Basic residues" evidence="1">
    <location>
        <begin position="240"/>
        <end position="257"/>
    </location>
</feature>
<evidence type="ECO:0000256" key="1">
    <source>
        <dbReference type="SAM" id="MobiDB-lite"/>
    </source>
</evidence>
<dbReference type="Proteomes" id="UP001153328">
    <property type="component" value="Unassembled WGS sequence"/>
</dbReference>
<feature type="compositionally biased region" description="Basic residues" evidence="1">
    <location>
        <begin position="819"/>
        <end position="832"/>
    </location>
</feature>
<reference evidence="2" key="1">
    <citation type="submission" date="2021-06" db="EMBL/GenBank/DDBJ databases">
        <authorList>
            <person name="Arsene-Ploetze F."/>
        </authorList>
    </citation>
    <scope>NUCLEOTIDE SEQUENCE</scope>
    <source>
        <strain evidence="2">SBRY1</strain>
    </source>
</reference>
<evidence type="ECO:0000313" key="2">
    <source>
        <dbReference type="EMBL" id="CAG7655673.1"/>
    </source>
</evidence>
<proteinExistence type="predicted"/>
<protein>
    <submittedName>
        <fullName evidence="2">Uncharacterized protein</fullName>
    </submittedName>
</protein>
<feature type="compositionally biased region" description="Basic residues" evidence="1">
    <location>
        <begin position="1"/>
        <end position="38"/>
    </location>
</feature>